<evidence type="ECO:0000313" key="1">
    <source>
        <dbReference type="EMBL" id="BAR97943.1"/>
    </source>
</evidence>
<dbReference type="EMBL" id="AP014854">
    <property type="protein sequence ID" value="BAR97943.1"/>
    <property type="molecule type" value="Genomic_DNA"/>
</dbReference>
<dbReference type="AlphaFoldDB" id="A0A182CYC9"/>
<sequence length="37" mass="4321">MYNGRLHKVKPATLDLSKRYDAKFSELHTLFTGYVYG</sequence>
<organism evidence="1">
    <name type="scientific">Blastochloris viridis</name>
    <name type="common">Rhodopseudomonas viridis</name>
    <dbReference type="NCBI Taxonomy" id="1079"/>
    <lineage>
        <taxon>Bacteria</taxon>
        <taxon>Pseudomonadati</taxon>
        <taxon>Pseudomonadota</taxon>
        <taxon>Alphaproteobacteria</taxon>
        <taxon>Hyphomicrobiales</taxon>
        <taxon>Blastochloridaceae</taxon>
        <taxon>Blastochloris</taxon>
    </lineage>
</organism>
<name>A0A182CYC9_BLAVI</name>
<proteinExistence type="predicted"/>
<accession>A0A182CYC9</accession>
<gene>
    <name evidence="1" type="ORF">BV133_350</name>
</gene>
<protein>
    <submittedName>
        <fullName evidence="1">Uncharacterized protein</fullName>
    </submittedName>
</protein>
<reference evidence="1" key="1">
    <citation type="journal article" date="2015" name="Genome Announc.">
        <title>Complete Genome Sequence of the Bacteriochlorophyll b-Producing Photosynthetic Bacterium Blastochloris viridis.</title>
        <authorList>
            <person name="Tsukatani Y."/>
            <person name="Hirose Y."/>
            <person name="Harada J."/>
            <person name="Misawa N."/>
            <person name="Mori K."/>
            <person name="Inoue K."/>
            <person name="Tamiaki H."/>
        </authorList>
    </citation>
    <scope>NUCLEOTIDE SEQUENCE [LARGE SCALE GENOMIC DNA]</scope>
    <source>
        <strain evidence="1">DSM 133</strain>
    </source>
</reference>